<organism evidence="1">
    <name type="scientific">Spironucleus salmonicida</name>
    <dbReference type="NCBI Taxonomy" id="348837"/>
    <lineage>
        <taxon>Eukaryota</taxon>
        <taxon>Metamonada</taxon>
        <taxon>Diplomonadida</taxon>
        <taxon>Hexamitidae</taxon>
        <taxon>Hexamitinae</taxon>
        <taxon>Spironucleus</taxon>
    </lineage>
</organism>
<evidence type="ECO:0000313" key="2">
    <source>
        <dbReference type="EMBL" id="KAH0571283.1"/>
    </source>
</evidence>
<reference evidence="1 2" key="1">
    <citation type="journal article" date="2014" name="PLoS Genet.">
        <title>The Genome of Spironucleus salmonicida Highlights a Fish Pathogen Adapted to Fluctuating Environments.</title>
        <authorList>
            <person name="Xu F."/>
            <person name="Jerlstrom-Hultqvist J."/>
            <person name="Einarsson E."/>
            <person name="Astvaldsson A."/>
            <person name="Svard S.G."/>
            <person name="Andersson J.O."/>
        </authorList>
    </citation>
    <scope>NUCLEOTIDE SEQUENCE</scope>
    <source>
        <strain evidence="2">ATCC 50377</strain>
    </source>
</reference>
<dbReference type="SUPFAM" id="SSF51445">
    <property type="entry name" value="(Trans)glycosidases"/>
    <property type="match status" value="1"/>
</dbReference>
<evidence type="ECO:0000313" key="1">
    <source>
        <dbReference type="EMBL" id="EST46639.1"/>
    </source>
</evidence>
<gene>
    <name evidence="1" type="ORF">SS50377_13442</name>
    <name evidence="2" type="ORF">SS50377_27584</name>
</gene>
<dbReference type="VEuPathDB" id="GiardiaDB:SS50377_27584"/>
<dbReference type="PANTHER" id="PTHR31308">
    <property type="match status" value="1"/>
</dbReference>
<proteinExistence type="predicted"/>
<keyword evidence="3" id="KW-1185">Reference proteome</keyword>
<accession>V6M0H9</accession>
<protein>
    <submittedName>
        <fullName evidence="1">Uncharacterized protein</fullName>
    </submittedName>
</protein>
<evidence type="ECO:0000313" key="3">
    <source>
        <dbReference type="Proteomes" id="UP000018208"/>
    </source>
</evidence>
<dbReference type="InterPro" id="IPR017853">
    <property type="entry name" value="GH"/>
</dbReference>
<dbReference type="Gene3D" id="3.20.20.80">
    <property type="entry name" value="Glycosidases"/>
    <property type="match status" value="1"/>
</dbReference>
<dbReference type="OrthoDB" id="1887033at2759"/>
<dbReference type="AlphaFoldDB" id="V6M0H9"/>
<dbReference type="EMBL" id="KI546073">
    <property type="protein sequence ID" value="EST46639.1"/>
    <property type="molecule type" value="Genomic_DNA"/>
</dbReference>
<name>V6M0H9_9EUKA</name>
<reference evidence="2" key="2">
    <citation type="submission" date="2020-12" db="EMBL/GenBank/DDBJ databases">
        <title>New Spironucleus salmonicida genome in near-complete chromosomes.</title>
        <authorList>
            <person name="Xu F."/>
            <person name="Kurt Z."/>
            <person name="Jimenez-Gonzalez A."/>
            <person name="Astvaldsson A."/>
            <person name="Andersson J.O."/>
            <person name="Svard S.G."/>
        </authorList>
    </citation>
    <scope>NUCLEOTIDE SEQUENCE</scope>
    <source>
        <strain evidence="2">ATCC 50377</strain>
    </source>
</reference>
<sequence length="425" mass="49149">MLVLILQLCNTDGEAFMYYKGVQVTPIQYPYYPTQLGFDDNSFSYDDVKFLQRNKINLIQLNFMLPGLFQKDNTPSQSYLSEMKRVVQLCKDNNISVIIAMYQKHLSELNCGQGFPQWLLGQTLPTDSSHEFPYPLLQQITRNSNGSINQDQCKLITPEQTYYNINGVEHLYFNDSFMDIIQQFWKVVIKEFDYFDNIISYIPFTEPQYGNYINNLNSDILPQFYSKVLQSINTNKSILISGAINDVFDKFGEIISDNCLIYNYIDNTKILDKFKSNFQAVEDNTQSNFIIGQFGRDFSIIKQQLTQISGKTWIYPSLKGYGDLNAISLLQQPEIIQQLSYPYFSAVFGTHVKQTFYFENQSLSLKFVTGEISARSKIEISQYWKLFATNAKFVQGQEDVKVILEDGQVFLENINTGAEVDITIW</sequence>
<dbReference type="EMBL" id="AUWU02000007">
    <property type="protein sequence ID" value="KAH0571283.1"/>
    <property type="molecule type" value="Genomic_DNA"/>
</dbReference>
<dbReference type="Proteomes" id="UP000018208">
    <property type="component" value="Unassembled WGS sequence"/>
</dbReference>
<dbReference type="PANTHER" id="PTHR31308:SF3">
    <property type="entry name" value="ENDOGLYCOCERAMIDASE"/>
    <property type="match status" value="1"/>
</dbReference>
<dbReference type="InterPro" id="IPR052066">
    <property type="entry name" value="Glycosphingolipid_Hydrolases"/>
</dbReference>